<evidence type="ECO:0000256" key="3">
    <source>
        <dbReference type="ARBA" id="ARBA00022553"/>
    </source>
</evidence>
<dbReference type="PANTHER" id="PTHR43065">
    <property type="entry name" value="SENSOR HISTIDINE KINASE"/>
    <property type="match status" value="1"/>
</dbReference>
<dbReference type="InterPro" id="IPR035965">
    <property type="entry name" value="PAS-like_dom_sf"/>
</dbReference>
<comment type="catalytic activity">
    <reaction evidence="1">
        <text>ATP + protein L-histidine = ADP + protein N-phospho-L-histidine.</text>
        <dbReference type="EC" id="2.7.13.3"/>
    </reaction>
</comment>
<sequence length="400" mass="43974">MAGTARENVLQAMAACYRKMMDDLFDGMLLMDVDSGRVLGVNKAFTKITGLTEPKSLEDLREAFLYPMDFYILQGCGQTRAYDMEMPVLETRIEHVDGALRDVEVRPSLMESDGCRLLQLLFRDTSEMKRLENHFRHSHVMNTVGQVTGGVGHDLRDTLGVIRLATDLLEAEEESLDEMARQAVRMISGSTESAENLCGRLQAMGNRCNSRSSVMDLHEMIDDTLFMLPYTLKSRVDVSLVPLADEHLVFGDAVKVQSALMNLCINADKAMPDGGTLRIETRNVHLTKANAKVGRFDLAPGMYLQIVVEDTGCGMEPEVLEKVLDPYFSTEHGDDNRGKGLGLALVSRIMQDHHGAVAFTSQPGKGTSASLFLPLEAGSMGGQKAVHQVGEGDDTILLCI</sequence>
<dbReference type="Proteomes" id="UP001320148">
    <property type="component" value="Chromosome"/>
</dbReference>
<dbReference type="Gene3D" id="1.10.287.130">
    <property type="match status" value="1"/>
</dbReference>
<dbReference type="PROSITE" id="PS50109">
    <property type="entry name" value="HIS_KIN"/>
    <property type="match status" value="1"/>
</dbReference>
<evidence type="ECO:0000256" key="2">
    <source>
        <dbReference type="ARBA" id="ARBA00012438"/>
    </source>
</evidence>
<dbReference type="SUPFAM" id="SSF47384">
    <property type="entry name" value="Homodimeric domain of signal transducing histidine kinase"/>
    <property type="match status" value="1"/>
</dbReference>
<dbReference type="Gene3D" id="3.30.565.10">
    <property type="entry name" value="Histidine kinase-like ATPase, C-terminal domain"/>
    <property type="match status" value="1"/>
</dbReference>
<protein>
    <recommendedName>
        <fullName evidence="2">histidine kinase</fullName>
        <ecNumber evidence="2">2.7.13.3</ecNumber>
    </recommendedName>
</protein>
<dbReference type="InterPro" id="IPR003594">
    <property type="entry name" value="HATPase_dom"/>
</dbReference>
<dbReference type="Pfam" id="PF02518">
    <property type="entry name" value="HATPase_c"/>
    <property type="match status" value="1"/>
</dbReference>
<dbReference type="InterPro" id="IPR004358">
    <property type="entry name" value="Sig_transdc_His_kin-like_C"/>
</dbReference>
<gene>
    <name evidence="5" type="ORF">DSLASN_31940</name>
</gene>
<keyword evidence="3" id="KW-0597">Phosphoprotein</keyword>
<organism evidence="5 6">
    <name type="scientific">Desulfoluna limicola</name>
    <dbReference type="NCBI Taxonomy" id="2810562"/>
    <lineage>
        <taxon>Bacteria</taxon>
        <taxon>Pseudomonadati</taxon>
        <taxon>Thermodesulfobacteriota</taxon>
        <taxon>Desulfobacteria</taxon>
        <taxon>Desulfobacterales</taxon>
        <taxon>Desulfolunaceae</taxon>
        <taxon>Desulfoluna</taxon>
    </lineage>
</organism>
<dbReference type="PANTHER" id="PTHR43065:SF42">
    <property type="entry name" value="TWO-COMPONENT SENSOR PPRA"/>
    <property type="match status" value="1"/>
</dbReference>
<evidence type="ECO:0000313" key="6">
    <source>
        <dbReference type="Proteomes" id="UP001320148"/>
    </source>
</evidence>
<dbReference type="Gene3D" id="3.30.450.20">
    <property type="entry name" value="PAS domain"/>
    <property type="match status" value="1"/>
</dbReference>
<dbReference type="EC" id="2.7.13.3" evidence="2"/>
<dbReference type="CDD" id="cd00082">
    <property type="entry name" value="HisKA"/>
    <property type="match status" value="1"/>
</dbReference>
<dbReference type="InterPro" id="IPR000014">
    <property type="entry name" value="PAS"/>
</dbReference>
<dbReference type="InterPro" id="IPR005467">
    <property type="entry name" value="His_kinase_dom"/>
</dbReference>
<dbReference type="SUPFAM" id="SSF55785">
    <property type="entry name" value="PYP-like sensor domain (PAS domain)"/>
    <property type="match status" value="1"/>
</dbReference>
<evidence type="ECO:0000259" key="4">
    <source>
        <dbReference type="PROSITE" id="PS50109"/>
    </source>
</evidence>
<dbReference type="InterPro" id="IPR036890">
    <property type="entry name" value="HATPase_C_sf"/>
</dbReference>
<accession>A0ABN6F7J4</accession>
<name>A0ABN6F7J4_9BACT</name>
<evidence type="ECO:0000256" key="1">
    <source>
        <dbReference type="ARBA" id="ARBA00000085"/>
    </source>
</evidence>
<dbReference type="SMART" id="SM00387">
    <property type="entry name" value="HATPase_c"/>
    <property type="match status" value="1"/>
</dbReference>
<dbReference type="InterPro" id="IPR036097">
    <property type="entry name" value="HisK_dim/P_sf"/>
</dbReference>
<evidence type="ECO:0000313" key="5">
    <source>
        <dbReference type="EMBL" id="BCS97562.1"/>
    </source>
</evidence>
<dbReference type="EMBL" id="AP024488">
    <property type="protein sequence ID" value="BCS97562.1"/>
    <property type="molecule type" value="Genomic_DNA"/>
</dbReference>
<feature type="domain" description="Histidine kinase" evidence="4">
    <location>
        <begin position="150"/>
        <end position="377"/>
    </location>
</feature>
<reference evidence="5 6" key="1">
    <citation type="submission" date="2021-02" db="EMBL/GenBank/DDBJ databases">
        <title>Complete genome of Desulfoluna sp. strain ASN36.</title>
        <authorList>
            <person name="Takahashi A."/>
            <person name="Kojima H."/>
            <person name="Fukui M."/>
        </authorList>
    </citation>
    <scope>NUCLEOTIDE SEQUENCE [LARGE SCALE GENOMIC DNA]</scope>
    <source>
        <strain evidence="5 6">ASN36</strain>
    </source>
</reference>
<dbReference type="NCBIfam" id="TIGR00229">
    <property type="entry name" value="sensory_box"/>
    <property type="match status" value="1"/>
</dbReference>
<dbReference type="PRINTS" id="PR00344">
    <property type="entry name" value="BCTRLSENSOR"/>
</dbReference>
<dbReference type="SUPFAM" id="SSF55874">
    <property type="entry name" value="ATPase domain of HSP90 chaperone/DNA topoisomerase II/histidine kinase"/>
    <property type="match status" value="1"/>
</dbReference>
<dbReference type="InterPro" id="IPR003661">
    <property type="entry name" value="HisK_dim/P_dom"/>
</dbReference>
<proteinExistence type="predicted"/>
<keyword evidence="6" id="KW-1185">Reference proteome</keyword>
<dbReference type="RefSeq" id="WP_236888974.1">
    <property type="nucleotide sequence ID" value="NZ_AP024488.1"/>
</dbReference>